<organism evidence="3 5">
    <name type="scientific">Chryseobacterium contaminans</name>
    <dbReference type="NCBI Taxonomy" id="1423959"/>
    <lineage>
        <taxon>Bacteria</taxon>
        <taxon>Pseudomonadati</taxon>
        <taxon>Bacteroidota</taxon>
        <taxon>Flavobacteriia</taxon>
        <taxon>Flavobacteriales</taxon>
        <taxon>Weeksellaceae</taxon>
        <taxon>Chryseobacterium group</taxon>
        <taxon>Chryseobacterium</taxon>
    </lineage>
</organism>
<dbReference type="Proteomes" id="UP000184069">
    <property type="component" value="Unassembled WGS sequence"/>
</dbReference>
<keyword evidence="1" id="KW-1133">Transmembrane helix</keyword>
<evidence type="ECO:0000313" key="5">
    <source>
        <dbReference type="Proteomes" id="UP000184069"/>
    </source>
</evidence>
<accession>A0A1M7A001</accession>
<evidence type="ECO:0000313" key="3">
    <source>
        <dbReference type="EMBL" id="SHL36034.1"/>
    </source>
</evidence>
<sequence>MKTEKIYLILFFLKLWLKPMEFYFLFEWAKAHPIEFLRIFLFSNSKINIKEMYGINRDSS</sequence>
<evidence type="ECO:0000256" key="1">
    <source>
        <dbReference type="SAM" id="Phobius"/>
    </source>
</evidence>
<keyword evidence="1" id="KW-0472">Membrane</keyword>
<dbReference type="STRING" id="1423959.SAMN05444407_103431"/>
<feature type="transmembrane region" description="Helical" evidence="1">
    <location>
        <begin position="6"/>
        <end position="26"/>
    </location>
</feature>
<dbReference type="Proteomes" id="UP000093508">
    <property type="component" value="Unassembled WGS sequence"/>
</dbReference>
<dbReference type="EMBL" id="FRBM01000003">
    <property type="protein sequence ID" value="SHL36034.1"/>
    <property type="molecule type" value="Genomic_DNA"/>
</dbReference>
<name>A0A1M7A001_9FLAO</name>
<evidence type="ECO:0000313" key="2">
    <source>
        <dbReference type="EMBL" id="OCA80510.1"/>
    </source>
</evidence>
<evidence type="ECO:0000313" key="4">
    <source>
        <dbReference type="Proteomes" id="UP000093508"/>
    </source>
</evidence>
<dbReference type="EMBL" id="MAYF01000002">
    <property type="protein sequence ID" value="OCA80510.1"/>
    <property type="molecule type" value="Genomic_DNA"/>
</dbReference>
<reference evidence="2 4" key="1">
    <citation type="submission" date="2016-07" db="EMBL/GenBank/DDBJ databases">
        <authorList>
            <person name="Jeong J.-J."/>
            <person name="Kim D.W."/>
            <person name="Sang M.K."/>
            <person name="Choi I.-G."/>
            <person name="Kim K.D."/>
        </authorList>
    </citation>
    <scope>NUCLEOTIDE SEQUENCE [LARGE SCALE GENOMIC DNA]</scope>
    <source>
        <strain evidence="2 4">C-26</strain>
    </source>
</reference>
<keyword evidence="1" id="KW-0812">Transmembrane</keyword>
<proteinExistence type="predicted"/>
<keyword evidence="4" id="KW-1185">Reference proteome</keyword>
<protein>
    <submittedName>
        <fullName evidence="3">Uncharacterized protein</fullName>
    </submittedName>
</protein>
<reference evidence="3 5" key="2">
    <citation type="submission" date="2016-11" db="EMBL/GenBank/DDBJ databases">
        <authorList>
            <person name="Jaros S."/>
            <person name="Januszkiewicz K."/>
            <person name="Wedrychowicz H."/>
        </authorList>
    </citation>
    <scope>NUCLEOTIDE SEQUENCE [LARGE SCALE GENOMIC DNA]</scope>
    <source>
        <strain evidence="3 5">DSM 27621</strain>
    </source>
</reference>
<gene>
    <name evidence="2" type="ORF">BBH99_04085</name>
    <name evidence="3" type="ORF">SAMN05444407_103431</name>
</gene>
<dbReference type="AlphaFoldDB" id="A0A1M7A001"/>